<dbReference type="RefSeq" id="XP_008078348.1">
    <property type="nucleotide sequence ID" value="XM_008080157.1"/>
</dbReference>
<evidence type="ECO:0000256" key="13">
    <source>
        <dbReference type="ARBA" id="ARBA00037707"/>
    </source>
</evidence>
<dbReference type="PANTHER" id="PTHR31884">
    <property type="entry name" value="POLYGALACTURONASE"/>
    <property type="match status" value="1"/>
</dbReference>
<evidence type="ECO:0000256" key="6">
    <source>
        <dbReference type="ARBA" id="ARBA00022737"/>
    </source>
</evidence>
<keyword evidence="4" id="KW-0964">Secreted</keyword>
<dbReference type="GO" id="GO:0045490">
    <property type="term" value="P:pectin catabolic process"/>
    <property type="evidence" value="ECO:0007669"/>
    <property type="project" value="TreeGrafter"/>
</dbReference>
<keyword evidence="11" id="KW-0961">Cell wall biogenesis/degradation</keyword>
<feature type="chain" id="PRO_5004508841" description="endo-polygalacturonase" evidence="16">
    <location>
        <begin position="17"/>
        <end position="370"/>
    </location>
</feature>
<dbReference type="InterPro" id="IPR000743">
    <property type="entry name" value="Glyco_hydro_28"/>
</dbReference>
<dbReference type="Proteomes" id="UP000016922">
    <property type="component" value="Unassembled WGS sequence"/>
</dbReference>
<evidence type="ECO:0000256" key="5">
    <source>
        <dbReference type="ARBA" id="ARBA00022729"/>
    </source>
</evidence>
<evidence type="ECO:0000256" key="11">
    <source>
        <dbReference type="ARBA" id="ARBA00023316"/>
    </source>
</evidence>
<gene>
    <name evidence="17" type="ORF">GLAREA_10107</name>
</gene>
<keyword evidence="8" id="KW-1015">Disulfide bond</keyword>
<dbReference type="PANTHER" id="PTHR31884:SF9">
    <property type="entry name" value="ENDOPOLYGALACTURONASE D-RELATED"/>
    <property type="match status" value="1"/>
</dbReference>
<feature type="signal peptide" evidence="16">
    <location>
        <begin position="1"/>
        <end position="16"/>
    </location>
</feature>
<keyword evidence="10 15" id="KW-0326">Glycosidase</keyword>
<comment type="similarity">
    <text evidence="2 15">Belongs to the glycosyl hydrolase 28 family.</text>
</comment>
<dbReference type="AlphaFoldDB" id="S3E7U8"/>
<dbReference type="SUPFAM" id="SSF51126">
    <property type="entry name" value="Pectin lyase-like"/>
    <property type="match status" value="1"/>
</dbReference>
<name>S3E7U8_GLAL2</name>
<dbReference type="PROSITE" id="PS51257">
    <property type="entry name" value="PROKAR_LIPOPROTEIN"/>
    <property type="match status" value="1"/>
</dbReference>
<sequence>MRHFLVVSQLVAAVSCSIISIRSCLVTDYAGIAPAVAACTNIVLRDVYAPPNSTVDLSKLKAGSTVTFQGRTTFGFTNSSTFSPIIFGGNHVTITAAPGSVIDGNGTLYWDGLGSNGGVPKPNTFISVKKMTNNSVISNLHIVNWPVHLFAIQTSSDVILKDMLLDNRDGEAPNSRSDGLAAAHNSDGYGVKESSNILITNNKVYNQDDCVAVTSGNNITIDGLYCSGGHGLSIGSVGGKSNNNVTNILFTNTDVVNSTNGPRIKSNFNTTGYIANITYSNIRLSNITDYGIDVQQDYLNGGPNGTPSNGVIIANVLFKNVVGTADKSARDYYVLCGAGSCSNIKFEGTNITGGGKTSSCNFPAEGCPGP</sequence>
<evidence type="ECO:0000256" key="9">
    <source>
        <dbReference type="ARBA" id="ARBA00023180"/>
    </source>
</evidence>
<evidence type="ECO:0000256" key="12">
    <source>
        <dbReference type="ARBA" id="ARBA00034074"/>
    </source>
</evidence>
<evidence type="ECO:0000256" key="16">
    <source>
        <dbReference type="SAM" id="SignalP"/>
    </source>
</evidence>
<evidence type="ECO:0000313" key="17">
    <source>
        <dbReference type="EMBL" id="EPE34413.1"/>
    </source>
</evidence>
<evidence type="ECO:0000256" key="14">
    <source>
        <dbReference type="PROSITE-ProRule" id="PRU10052"/>
    </source>
</evidence>
<dbReference type="InterPro" id="IPR012334">
    <property type="entry name" value="Pectin_lyas_fold"/>
</dbReference>
<evidence type="ECO:0000256" key="3">
    <source>
        <dbReference type="ARBA" id="ARBA00012736"/>
    </source>
</evidence>
<dbReference type="EC" id="3.2.1.15" evidence="3"/>
<keyword evidence="7 15" id="KW-0378">Hydrolase</keyword>
<evidence type="ECO:0000256" key="7">
    <source>
        <dbReference type="ARBA" id="ARBA00022801"/>
    </source>
</evidence>
<evidence type="ECO:0000256" key="4">
    <source>
        <dbReference type="ARBA" id="ARBA00022525"/>
    </source>
</evidence>
<keyword evidence="18" id="KW-1185">Reference proteome</keyword>
<dbReference type="SMART" id="SM00710">
    <property type="entry name" value="PbH1"/>
    <property type="match status" value="5"/>
</dbReference>
<dbReference type="GeneID" id="19469154"/>
<evidence type="ECO:0000256" key="1">
    <source>
        <dbReference type="ARBA" id="ARBA00004613"/>
    </source>
</evidence>
<dbReference type="PROSITE" id="PS00502">
    <property type="entry name" value="POLYGALACTURONASE"/>
    <property type="match status" value="1"/>
</dbReference>
<dbReference type="Pfam" id="PF00295">
    <property type="entry name" value="Glyco_hydro_28"/>
    <property type="match status" value="1"/>
</dbReference>
<dbReference type="InterPro" id="IPR006626">
    <property type="entry name" value="PbH1"/>
</dbReference>
<dbReference type="InterPro" id="IPR011050">
    <property type="entry name" value="Pectin_lyase_fold/virulence"/>
</dbReference>
<evidence type="ECO:0000256" key="2">
    <source>
        <dbReference type="ARBA" id="ARBA00008834"/>
    </source>
</evidence>
<keyword evidence="9" id="KW-0325">Glycoprotein</keyword>
<keyword evidence="6" id="KW-0677">Repeat</keyword>
<dbReference type="OMA" id="GSCQGIT"/>
<dbReference type="HOGENOM" id="CLU_040116_0_0_1"/>
<evidence type="ECO:0000256" key="15">
    <source>
        <dbReference type="RuleBase" id="RU361169"/>
    </source>
</evidence>
<keyword evidence="5 16" id="KW-0732">Signal</keyword>
<dbReference type="GO" id="GO:0071555">
    <property type="term" value="P:cell wall organization"/>
    <property type="evidence" value="ECO:0007669"/>
    <property type="project" value="UniProtKB-KW"/>
</dbReference>
<reference evidence="17 18" key="1">
    <citation type="journal article" date="2013" name="BMC Genomics">
        <title>Genomics-driven discovery of the pneumocandin biosynthetic gene cluster in the fungus Glarea lozoyensis.</title>
        <authorList>
            <person name="Chen L."/>
            <person name="Yue Q."/>
            <person name="Zhang X."/>
            <person name="Xiang M."/>
            <person name="Wang C."/>
            <person name="Li S."/>
            <person name="Che Y."/>
            <person name="Ortiz-Lopez F.J."/>
            <person name="Bills G.F."/>
            <person name="Liu X."/>
            <person name="An Z."/>
        </authorList>
    </citation>
    <scope>NUCLEOTIDE SEQUENCE [LARGE SCALE GENOMIC DNA]</scope>
    <source>
        <strain evidence="18">ATCC 20868 / MF5171</strain>
    </source>
</reference>
<accession>S3E7U8</accession>
<dbReference type="EMBL" id="KE145356">
    <property type="protein sequence ID" value="EPE34413.1"/>
    <property type="molecule type" value="Genomic_DNA"/>
</dbReference>
<evidence type="ECO:0000256" key="10">
    <source>
        <dbReference type="ARBA" id="ARBA00023295"/>
    </source>
</evidence>
<dbReference type="FunFam" id="2.160.20.10:FF:000002">
    <property type="entry name" value="Endopolygalacturonase D"/>
    <property type="match status" value="1"/>
</dbReference>
<dbReference type="KEGG" id="glz:GLAREA_10107"/>
<evidence type="ECO:0000313" key="18">
    <source>
        <dbReference type="Proteomes" id="UP000016922"/>
    </source>
</evidence>
<dbReference type="GO" id="GO:0005576">
    <property type="term" value="C:extracellular region"/>
    <property type="evidence" value="ECO:0007669"/>
    <property type="project" value="UniProtKB-SubCell"/>
</dbReference>
<dbReference type="STRING" id="1116229.S3E7U8"/>
<evidence type="ECO:0000256" key="8">
    <source>
        <dbReference type="ARBA" id="ARBA00023157"/>
    </source>
</evidence>
<dbReference type="InterPro" id="IPR050434">
    <property type="entry name" value="Glycosyl_hydrlase_28"/>
</dbReference>
<dbReference type="Gene3D" id="2.160.20.10">
    <property type="entry name" value="Single-stranded right-handed beta-helix, Pectin lyase-like"/>
    <property type="match status" value="1"/>
</dbReference>
<keyword evidence="17" id="KW-0456">Lyase</keyword>
<organism evidence="17 18">
    <name type="scientific">Glarea lozoyensis (strain ATCC 20868 / MF5171)</name>
    <dbReference type="NCBI Taxonomy" id="1116229"/>
    <lineage>
        <taxon>Eukaryota</taxon>
        <taxon>Fungi</taxon>
        <taxon>Dikarya</taxon>
        <taxon>Ascomycota</taxon>
        <taxon>Pezizomycotina</taxon>
        <taxon>Leotiomycetes</taxon>
        <taxon>Helotiales</taxon>
        <taxon>Helotiaceae</taxon>
        <taxon>Glarea</taxon>
    </lineage>
</organism>
<dbReference type="OrthoDB" id="1546079at2759"/>
<dbReference type="eggNOG" id="ENOG502QW1P">
    <property type="taxonomic scope" value="Eukaryota"/>
</dbReference>
<feature type="active site" evidence="14">
    <location>
        <position position="230"/>
    </location>
</feature>
<dbReference type="GO" id="GO:0004650">
    <property type="term" value="F:polygalacturonase activity"/>
    <property type="evidence" value="ECO:0007669"/>
    <property type="project" value="UniProtKB-EC"/>
</dbReference>
<dbReference type="GO" id="GO:0016829">
    <property type="term" value="F:lyase activity"/>
    <property type="evidence" value="ECO:0007669"/>
    <property type="project" value="UniProtKB-KW"/>
</dbReference>
<comment type="catalytic activity">
    <reaction evidence="12">
        <text>(1,4-alpha-D-galacturonosyl)n+m + H2O = (1,4-alpha-D-galacturonosyl)n + (1,4-alpha-D-galacturonosyl)m.</text>
        <dbReference type="EC" id="3.2.1.15"/>
    </reaction>
</comment>
<protein>
    <recommendedName>
        <fullName evidence="3">endo-polygalacturonase</fullName>
        <ecNumber evidence="3">3.2.1.15</ecNumber>
    </recommendedName>
</protein>
<comment type="subcellular location">
    <subcellularLocation>
        <location evidence="1">Secreted</location>
    </subcellularLocation>
</comment>
<proteinExistence type="inferred from homology"/>
<comment type="function">
    <text evidence="13">Involved in maceration and soft-rotting of plant tissue. Hydrolyzes the 1,4-alpha glycosidic bonds of de-esterified pectate in the smooth region of the plant cell wall.</text>
</comment>